<dbReference type="Pfam" id="PF01166">
    <property type="entry name" value="TSC22"/>
    <property type="match status" value="1"/>
</dbReference>
<feature type="compositionally biased region" description="Low complexity" evidence="9">
    <location>
        <begin position="152"/>
        <end position="194"/>
    </location>
</feature>
<keyword evidence="7" id="KW-0539">Nucleus</keyword>
<evidence type="ECO:0000256" key="7">
    <source>
        <dbReference type="ARBA" id="ARBA00023242"/>
    </source>
</evidence>
<evidence type="ECO:0000256" key="2">
    <source>
        <dbReference type="ARBA" id="ARBA00004496"/>
    </source>
</evidence>
<dbReference type="PANTHER" id="PTHR46745">
    <property type="entry name" value="TSC22 DOMAIN FAMILY PROTEIN 1"/>
    <property type="match status" value="1"/>
</dbReference>
<keyword evidence="5" id="KW-0805">Transcription regulation</keyword>
<organism evidence="10 12">
    <name type="scientific">Limulus polyphemus</name>
    <name type="common">Atlantic horseshoe crab</name>
    <dbReference type="NCBI Taxonomy" id="6850"/>
    <lineage>
        <taxon>Eukaryota</taxon>
        <taxon>Metazoa</taxon>
        <taxon>Ecdysozoa</taxon>
        <taxon>Arthropoda</taxon>
        <taxon>Chelicerata</taxon>
        <taxon>Merostomata</taxon>
        <taxon>Xiphosura</taxon>
        <taxon>Limulidae</taxon>
        <taxon>Limulus</taxon>
    </lineage>
</organism>
<reference evidence="11 12" key="1">
    <citation type="submission" date="2025-05" db="UniProtKB">
        <authorList>
            <consortium name="RefSeq"/>
        </authorList>
    </citation>
    <scope>IDENTIFICATION</scope>
    <source>
        <tissue evidence="11 12">Muscle</tissue>
    </source>
</reference>
<evidence type="ECO:0000313" key="10">
    <source>
        <dbReference type="Proteomes" id="UP000694941"/>
    </source>
</evidence>
<dbReference type="RefSeq" id="XP_022254958.1">
    <property type="nucleotide sequence ID" value="XM_022399250.1"/>
</dbReference>
<dbReference type="RefSeq" id="XP_022254957.1">
    <property type="nucleotide sequence ID" value="XM_022399249.1"/>
</dbReference>
<accession>A0ABM1TGF0</accession>
<dbReference type="InterPro" id="IPR047862">
    <property type="entry name" value="TSC22/BUN_CS"/>
</dbReference>
<keyword evidence="10" id="KW-1185">Reference proteome</keyword>
<dbReference type="PROSITE" id="PS01289">
    <property type="entry name" value="TSC22"/>
    <property type="match status" value="1"/>
</dbReference>
<dbReference type="RefSeq" id="XP_022254956.1">
    <property type="nucleotide sequence ID" value="XM_022399248.1"/>
</dbReference>
<evidence type="ECO:0000313" key="14">
    <source>
        <dbReference type="RefSeq" id="XP_022254958.1"/>
    </source>
</evidence>
<feature type="coiled-coil region" evidence="8">
    <location>
        <begin position="524"/>
        <end position="551"/>
    </location>
</feature>
<dbReference type="Proteomes" id="UP000694941">
    <property type="component" value="Unplaced"/>
</dbReference>
<evidence type="ECO:0000256" key="6">
    <source>
        <dbReference type="ARBA" id="ARBA00023163"/>
    </source>
</evidence>
<keyword evidence="8" id="KW-0175">Coiled coil</keyword>
<evidence type="ECO:0000256" key="3">
    <source>
        <dbReference type="ARBA" id="ARBA00007908"/>
    </source>
</evidence>
<evidence type="ECO:0000313" key="11">
    <source>
        <dbReference type="RefSeq" id="XP_022254955.1"/>
    </source>
</evidence>
<dbReference type="GeneID" id="111088612"/>
<sequence>MRRSNVSQEIAALKSDLAFDLEKASANDELRTVESNLCFNMLRTNANQEQQAADLDSSLNINRPNANQELLAVDSNSLLSISRSNANQVRECLMENTSVTPEKPHEQEKKSSFQITSVTAQRAILNLHSDFCELNLEILNGRKRMDVDNGQSSEDTNGCSGSSSSNSYSTSTINSNMVQSPISSSPSVPVGSEPPEFVPSGNIIDSKIPFSFSSDTTAFSENVMKLQMDQQVLSLVTTCVTSSNTNKLSMAPISHEKQDRFKIVKLVSNDPVKRGRWACTDFTDKNVAHQGIAKCEMSPEDNFAIGSSNTGLPNALYNERVVNNSGSASHYLINQTYPVIPAEELTLSTHQHSLPLYKIIFPVSEASQSNPVNPNQNVEDVYSQAITFSNQVHSVRIPQLSHYVSQEPILTQTHPKNISEIICETLTEEKSISHQAISEVTDLTSTPQLCVPSTSDFQNCNSQVLHSGFTSLSHTEVQQSLLEGPPLIHVSKDENAESSASDLSSLAIDNKIEQAMDLVKSHLMLAVREEVEVLKEKIIELTEKISQLEYENGILKANASQETLRKVTAVGLQPFCQTRLQQHLTTTTQLASHLQHPRLFTP</sequence>
<dbReference type="InterPro" id="IPR000580">
    <property type="entry name" value="TSC22/Bun"/>
</dbReference>
<evidence type="ECO:0000313" key="13">
    <source>
        <dbReference type="RefSeq" id="XP_022254957.1"/>
    </source>
</evidence>
<evidence type="ECO:0000313" key="12">
    <source>
        <dbReference type="RefSeq" id="XP_022254956.1"/>
    </source>
</evidence>
<dbReference type="RefSeq" id="XP_022254955.1">
    <property type="nucleotide sequence ID" value="XM_022399247.1"/>
</dbReference>
<protein>
    <submittedName>
        <fullName evidence="11 12">Uncharacterized protein LOC111088612 isoform X1</fullName>
    </submittedName>
</protein>
<feature type="region of interest" description="Disordered" evidence="9">
    <location>
        <begin position="147"/>
        <end position="194"/>
    </location>
</feature>
<gene>
    <name evidence="11 12 13 14" type="primary">LOC111088612</name>
</gene>
<evidence type="ECO:0000256" key="9">
    <source>
        <dbReference type="SAM" id="MobiDB-lite"/>
    </source>
</evidence>
<comment type="subcellular location">
    <subcellularLocation>
        <location evidence="2">Cytoplasm</location>
    </subcellularLocation>
    <subcellularLocation>
        <location evidence="1">Nucleus</location>
    </subcellularLocation>
</comment>
<comment type="similarity">
    <text evidence="3">Belongs to the TSC-22/Dip/Bun family.</text>
</comment>
<name>A0ABM1TGF0_LIMPO</name>
<evidence type="ECO:0000256" key="8">
    <source>
        <dbReference type="SAM" id="Coils"/>
    </source>
</evidence>
<dbReference type="PANTHER" id="PTHR46745:SF1">
    <property type="entry name" value="TSC22 DOMAIN FAMILY PROTEIN 1"/>
    <property type="match status" value="1"/>
</dbReference>
<evidence type="ECO:0000256" key="1">
    <source>
        <dbReference type="ARBA" id="ARBA00004123"/>
    </source>
</evidence>
<evidence type="ECO:0000256" key="5">
    <source>
        <dbReference type="ARBA" id="ARBA00023015"/>
    </source>
</evidence>
<proteinExistence type="inferred from homology"/>
<keyword evidence="6" id="KW-0804">Transcription</keyword>
<evidence type="ECO:0000256" key="4">
    <source>
        <dbReference type="ARBA" id="ARBA00022490"/>
    </source>
</evidence>
<dbReference type="SUPFAM" id="SSF58026">
    <property type="entry name" value="Delta-sleep-inducing peptide immunoreactive peptide"/>
    <property type="match status" value="1"/>
</dbReference>
<dbReference type="Gene3D" id="1.20.5.490">
    <property type="entry name" value="Single helix bin"/>
    <property type="match status" value="1"/>
</dbReference>
<dbReference type="CDD" id="cd21936">
    <property type="entry name" value="ZIP_TSC22D"/>
    <property type="match status" value="1"/>
</dbReference>
<keyword evidence="4" id="KW-0963">Cytoplasm</keyword>